<gene>
    <name evidence="8" type="ORF">CRENBAI_007072</name>
</gene>
<evidence type="ECO:0000313" key="9">
    <source>
        <dbReference type="Proteomes" id="UP001311232"/>
    </source>
</evidence>
<keyword evidence="4" id="KW-0255">Endonuclease</keyword>
<evidence type="ECO:0000313" key="8">
    <source>
        <dbReference type="EMBL" id="KAK5605720.1"/>
    </source>
</evidence>
<dbReference type="AlphaFoldDB" id="A0AAV9RBD5"/>
<evidence type="ECO:0000256" key="4">
    <source>
        <dbReference type="ARBA" id="ARBA00022759"/>
    </source>
</evidence>
<feature type="region of interest" description="Disordered" evidence="6">
    <location>
        <begin position="87"/>
        <end position="117"/>
    </location>
</feature>
<organism evidence="8 9">
    <name type="scientific">Crenichthys baileyi</name>
    <name type="common">White River springfish</name>
    <dbReference type="NCBI Taxonomy" id="28760"/>
    <lineage>
        <taxon>Eukaryota</taxon>
        <taxon>Metazoa</taxon>
        <taxon>Chordata</taxon>
        <taxon>Craniata</taxon>
        <taxon>Vertebrata</taxon>
        <taxon>Euteleostomi</taxon>
        <taxon>Actinopterygii</taxon>
        <taxon>Neopterygii</taxon>
        <taxon>Teleostei</taxon>
        <taxon>Neoteleostei</taxon>
        <taxon>Acanthomorphata</taxon>
        <taxon>Ovalentaria</taxon>
        <taxon>Atherinomorphae</taxon>
        <taxon>Cyprinodontiformes</taxon>
        <taxon>Goodeidae</taxon>
        <taxon>Crenichthys</taxon>
    </lineage>
</organism>
<protein>
    <recommendedName>
        <fullName evidence="7">Murine leukemia virus integrase C-terminal domain-containing protein</fullName>
    </recommendedName>
</protein>
<evidence type="ECO:0000256" key="1">
    <source>
        <dbReference type="ARBA" id="ARBA00022679"/>
    </source>
</evidence>
<comment type="caution">
    <text evidence="8">The sequence shown here is derived from an EMBL/GenBank/DDBJ whole genome shotgun (WGS) entry which is preliminary data.</text>
</comment>
<evidence type="ECO:0000256" key="2">
    <source>
        <dbReference type="ARBA" id="ARBA00022695"/>
    </source>
</evidence>
<evidence type="ECO:0000259" key="7">
    <source>
        <dbReference type="Pfam" id="PF18697"/>
    </source>
</evidence>
<keyword evidence="3" id="KW-0540">Nuclease</keyword>
<feature type="compositionally biased region" description="Polar residues" evidence="6">
    <location>
        <begin position="101"/>
        <end position="117"/>
    </location>
</feature>
<evidence type="ECO:0000256" key="6">
    <source>
        <dbReference type="SAM" id="MobiDB-lite"/>
    </source>
</evidence>
<name>A0AAV9RBD5_9TELE</name>
<keyword evidence="1" id="KW-0808">Transferase</keyword>
<dbReference type="GO" id="GO:0016779">
    <property type="term" value="F:nucleotidyltransferase activity"/>
    <property type="evidence" value="ECO:0007669"/>
    <property type="project" value="UniProtKB-KW"/>
</dbReference>
<evidence type="ECO:0000256" key="5">
    <source>
        <dbReference type="ARBA" id="ARBA00022801"/>
    </source>
</evidence>
<proteinExistence type="predicted"/>
<reference evidence="8 9" key="1">
    <citation type="submission" date="2021-06" db="EMBL/GenBank/DDBJ databases">
        <authorList>
            <person name="Palmer J.M."/>
        </authorList>
    </citation>
    <scope>NUCLEOTIDE SEQUENCE [LARGE SCALE GENOMIC DNA]</scope>
    <source>
        <strain evidence="8 9">MEX-2019</strain>
        <tissue evidence="8">Muscle</tissue>
    </source>
</reference>
<dbReference type="Pfam" id="PF18697">
    <property type="entry name" value="MLVIN_C"/>
    <property type="match status" value="1"/>
</dbReference>
<sequence>MYYLRTAASSLHSFVPGGWILVREFKRKHWSTRWRGPYEILLITLTTIKASPNHDTDIEHVLSPNDMKALHTAAPRKADEDTFTQCKLTTQPPSKHPCRSLPSTTQRAKTGHQDGTN</sequence>
<dbReference type="EMBL" id="JAHHUM010002172">
    <property type="protein sequence ID" value="KAK5605720.1"/>
    <property type="molecule type" value="Genomic_DNA"/>
</dbReference>
<keyword evidence="9" id="KW-1185">Reference proteome</keyword>
<keyword evidence="5" id="KW-0378">Hydrolase</keyword>
<accession>A0AAV9RBD5</accession>
<feature type="domain" description="Murine leukemia virus integrase C-terminal" evidence="7">
    <location>
        <begin position="12"/>
        <end position="50"/>
    </location>
</feature>
<keyword evidence="2" id="KW-0548">Nucleotidyltransferase</keyword>
<dbReference type="GO" id="GO:0004519">
    <property type="term" value="F:endonuclease activity"/>
    <property type="evidence" value="ECO:0007669"/>
    <property type="project" value="UniProtKB-KW"/>
</dbReference>
<dbReference type="InterPro" id="IPR040643">
    <property type="entry name" value="MLVIN_C"/>
</dbReference>
<dbReference type="Gene3D" id="2.30.30.850">
    <property type="match status" value="1"/>
</dbReference>
<dbReference type="Proteomes" id="UP001311232">
    <property type="component" value="Unassembled WGS sequence"/>
</dbReference>
<dbReference type="GO" id="GO:0016787">
    <property type="term" value="F:hydrolase activity"/>
    <property type="evidence" value="ECO:0007669"/>
    <property type="project" value="UniProtKB-KW"/>
</dbReference>
<evidence type="ECO:0000256" key="3">
    <source>
        <dbReference type="ARBA" id="ARBA00022722"/>
    </source>
</evidence>